<proteinExistence type="predicted"/>
<dbReference type="Pfam" id="PF13687">
    <property type="entry name" value="DUF4153"/>
    <property type="match status" value="1"/>
</dbReference>
<feature type="transmembrane region" description="Helical" evidence="1">
    <location>
        <begin position="340"/>
        <end position="362"/>
    </location>
</feature>
<feature type="transmembrane region" description="Helical" evidence="1">
    <location>
        <begin position="305"/>
        <end position="328"/>
    </location>
</feature>
<dbReference type="OrthoDB" id="9767931at2"/>
<name>G7WIL8_DESOD</name>
<dbReference type="EMBL" id="CP003108">
    <property type="protein sequence ID" value="AET69092.1"/>
    <property type="molecule type" value="Genomic_DNA"/>
</dbReference>
<feature type="transmembrane region" description="Helical" evidence="1">
    <location>
        <begin position="169"/>
        <end position="193"/>
    </location>
</feature>
<keyword evidence="3" id="KW-1185">Reference proteome</keyword>
<feature type="transmembrane region" description="Helical" evidence="1">
    <location>
        <begin position="260"/>
        <end position="285"/>
    </location>
</feature>
<reference evidence="3" key="1">
    <citation type="submission" date="2011-11" db="EMBL/GenBank/DDBJ databases">
        <title>Complete sequence of Desulfosporosinus orientis DSM 765.</title>
        <authorList>
            <person name="Lucas S."/>
            <person name="Han J."/>
            <person name="Lapidus A."/>
            <person name="Cheng J.-F."/>
            <person name="Goodwin L."/>
            <person name="Pitluck S."/>
            <person name="Peters L."/>
            <person name="Ovchinnikova G."/>
            <person name="Teshima H."/>
            <person name="Detter J.C."/>
            <person name="Han C."/>
            <person name="Tapia R."/>
            <person name="Land M."/>
            <person name="Hauser L."/>
            <person name="Kyrpides N."/>
            <person name="Ivanova N."/>
            <person name="Pagani I."/>
            <person name="Pester M."/>
            <person name="Spring S."/>
            <person name="Ollivier B."/>
            <person name="Rattei T."/>
            <person name="Klenk H.-P."/>
            <person name="Wagner M."/>
            <person name="Loy A."/>
            <person name="Woyke T."/>
        </authorList>
    </citation>
    <scope>NUCLEOTIDE SEQUENCE [LARGE SCALE GENOMIC DNA]</scope>
    <source>
        <strain evidence="3">ATCC 19365 / DSM 765 / NCIMB 8382 / VKM B-1628</strain>
    </source>
</reference>
<protein>
    <submittedName>
        <fullName evidence="2">Uncharacterized protein</fullName>
    </submittedName>
</protein>
<organism evidence="2 3">
    <name type="scientific">Desulfosporosinus orientis (strain ATCC 19365 / DSM 765 / NCIMB 8382 / VKM B-1628 / Singapore I)</name>
    <name type="common">Desulfotomaculum orientis</name>
    <dbReference type="NCBI Taxonomy" id="768706"/>
    <lineage>
        <taxon>Bacteria</taxon>
        <taxon>Bacillati</taxon>
        <taxon>Bacillota</taxon>
        <taxon>Clostridia</taxon>
        <taxon>Eubacteriales</taxon>
        <taxon>Desulfitobacteriaceae</taxon>
        <taxon>Desulfosporosinus</taxon>
    </lineage>
</organism>
<feature type="transmembrane region" description="Helical" evidence="1">
    <location>
        <begin position="98"/>
        <end position="117"/>
    </location>
</feature>
<feature type="transmembrane region" description="Helical" evidence="1">
    <location>
        <begin position="407"/>
        <end position="426"/>
    </location>
</feature>
<keyword evidence="1" id="KW-0472">Membrane</keyword>
<gene>
    <name evidence="2" type="ordered locus">Desor_3612</name>
</gene>
<dbReference type="STRING" id="768706.Desor_3612"/>
<feature type="transmembrane region" description="Helical" evidence="1">
    <location>
        <begin position="21"/>
        <end position="40"/>
    </location>
</feature>
<accession>G7WIL8</accession>
<dbReference type="Proteomes" id="UP000006346">
    <property type="component" value="Chromosome"/>
</dbReference>
<dbReference type="eggNOG" id="COG2205">
    <property type="taxonomic scope" value="Bacteria"/>
</dbReference>
<evidence type="ECO:0000256" key="1">
    <source>
        <dbReference type="SAM" id="Phobius"/>
    </source>
</evidence>
<keyword evidence="1" id="KW-0812">Transmembrane</keyword>
<dbReference type="RefSeq" id="WP_014185900.1">
    <property type="nucleotide sequence ID" value="NC_016584.1"/>
</dbReference>
<keyword evidence="1" id="KW-1133">Transmembrane helix</keyword>
<dbReference type="InterPro" id="IPR025291">
    <property type="entry name" value="DUF4153"/>
</dbReference>
<evidence type="ECO:0000313" key="3">
    <source>
        <dbReference type="Proteomes" id="UP000006346"/>
    </source>
</evidence>
<dbReference type="KEGG" id="dor:Desor_3612"/>
<dbReference type="PATRIC" id="fig|768706.3.peg.3645"/>
<dbReference type="HOGENOM" id="CLU_025121_1_1_9"/>
<feature type="transmembrane region" description="Helical" evidence="1">
    <location>
        <begin position="374"/>
        <end position="395"/>
    </location>
</feature>
<reference evidence="2 3" key="2">
    <citation type="journal article" date="2012" name="J. Bacteriol.">
        <title>Complete genome sequences of Desulfosporosinus orientis DSM765T, Desulfosporosinus youngiae DSM17734T, Desulfosporosinus meridiei DSM13257T, and Desulfosporosinus acidiphilus DSM22704T.</title>
        <authorList>
            <person name="Pester M."/>
            <person name="Brambilla E."/>
            <person name="Alazard D."/>
            <person name="Rattei T."/>
            <person name="Weinmaier T."/>
            <person name="Han J."/>
            <person name="Lucas S."/>
            <person name="Lapidus A."/>
            <person name="Cheng J.F."/>
            <person name="Goodwin L."/>
            <person name="Pitluck S."/>
            <person name="Peters L."/>
            <person name="Ovchinnikova G."/>
            <person name="Teshima H."/>
            <person name="Detter J.C."/>
            <person name="Han C.S."/>
            <person name="Tapia R."/>
            <person name="Land M.L."/>
            <person name="Hauser L."/>
            <person name="Kyrpides N.C."/>
            <person name="Ivanova N.N."/>
            <person name="Pagani I."/>
            <person name="Huntmann M."/>
            <person name="Wei C.L."/>
            <person name="Davenport K.W."/>
            <person name="Daligault H."/>
            <person name="Chain P.S."/>
            <person name="Chen A."/>
            <person name="Mavromatis K."/>
            <person name="Markowitz V."/>
            <person name="Szeto E."/>
            <person name="Mikhailova N."/>
            <person name="Pati A."/>
            <person name="Wagner M."/>
            <person name="Woyke T."/>
            <person name="Ollivier B."/>
            <person name="Klenk H.P."/>
            <person name="Spring S."/>
            <person name="Loy A."/>
        </authorList>
    </citation>
    <scope>NUCLEOTIDE SEQUENCE [LARGE SCALE GENOMIC DNA]</scope>
    <source>
        <strain evidence="3">ATCC 19365 / DSM 765 / NCIMB 8382 / VKM B-1628</strain>
    </source>
</reference>
<feature type="transmembrane region" description="Helical" evidence="1">
    <location>
        <begin position="46"/>
        <end position="63"/>
    </location>
</feature>
<dbReference type="AlphaFoldDB" id="G7WIL8"/>
<sequence length="501" mass="57161">MEEAILMPNDERKKTEVQKEDIILLISSVLLGVIFDFLFYKKSLGISYLIFVIAFYLFFGWNLRRKIGFSYSFGWFLGIPILALSSTYLIFANQIFRALNFVIIPILIVAQTLLIIGENKHQWFEASFVMDIGKGVRRTLGNISKPLVVGLSLLRIPKSRKKDNTFQKVLLGVAISIPLLTIIISLLTSADYLFKNLISELVNSLGTINLTDIPQQGILVLLISIFMFSYTWSLLKSKDQGQTQGEESVAQQRAGSWDPVISVTILSLINCVYVIFIVIQFTYMFGAFHNVLPAGYTYAEYARRGFFELLIVTLINFSLLLSSLKFTGKEGKGLTRAVQVLHSLLVLCTMVILVSAFLRMSFYEAAYGYTYLRVLTHSFMIFLFVLLAVACYKIWNERFSLLKPYILLALAAYLVLNFANIDVLIAQKNIARYLETGKLDTYYLRHLSYDSIPVLVGLLNEENTPPDLKQYLEEQQMRLSQEQAWQSFNISQYEAQKVLTQ</sequence>
<feature type="transmembrane region" description="Helical" evidence="1">
    <location>
        <begin position="75"/>
        <end position="92"/>
    </location>
</feature>
<evidence type="ECO:0000313" key="2">
    <source>
        <dbReference type="EMBL" id="AET69092.1"/>
    </source>
</evidence>
<feature type="transmembrane region" description="Helical" evidence="1">
    <location>
        <begin position="213"/>
        <end position="235"/>
    </location>
</feature>